<dbReference type="EMBL" id="LDJI01000002">
    <property type="protein sequence ID" value="KRG66379.1"/>
    <property type="molecule type" value="Genomic_DNA"/>
</dbReference>
<proteinExistence type="predicted"/>
<gene>
    <name evidence="1" type="ORF">ABB26_00520</name>
</gene>
<evidence type="ECO:0008006" key="3">
    <source>
        <dbReference type="Google" id="ProtNLM"/>
    </source>
</evidence>
<protein>
    <recommendedName>
        <fullName evidence="3">DUF3247 domain-containing protein</fullName>
    </recommendedName>
</protein>
<dbReference type="OrthoDB" id="5958099at2"/>
<dbReference type="AlphaFoldDB" id="A0A0R0CB76"/>
<dbReference type="InterPro" id="IPR021649">
    <property type="entry name" value="DUF3247"/>
</dbReference>
<sequence length="93" mass="10402">MARTAPRIHLDQATINRLKELQRGLDAEMRVELHMHDGSVLVGTLPERPSVQQFLDAQGNEGTNGQLRLDTGDGGFHLVWLDEIDSFTRLGTH</sequence>
<dbReference type="STRING" id="405444.ABB26_00520"/>
<comment type="caution">
    <text evidence="1">The sequence shown here is derived from an EMBL/GenBank/DDBJ whole genome shotgun (WGS) entry which is preliminary data.</text>
</comment>
<name>A0A0R0CB76_9GAMM</name>
<accession>A0A0R0CB76</accession>
<dbReference type="PATRIC" id="fig|405444.3.peg.1155"/>
<dbReference type="RefSeq" id="WP_057631614.1">
    <property type="nucleotide sequence ID" value="NZ_LDJI01000002.1"/>
</dbReference>
<evidence type="ECO:0000313" key="2">
    <source>
        <dbReference type="Proteomes" id="UP000050864"/>
    </source>
</evidence>
<dbReference type="Pfam" id="PF11607">
    <property type="entry name" value="DUF3247"/>
    <property type="match status" value="1"/>
</dbReference>
<organism evidence="1 2">
    <name type="scientific">Stenotrophomonas humi</name>
    <dbReference type="NCBI Taxonomy" id="405444"/>
    <lineage>
        <taxon>Bacteria</taxon>
        <taxon>Pseudomonadati</taxon>
        <taxon>Pseudomonadota</taxon>
        <taxon>Gammaproteobacteria</taxon>
        <taxon>Lysobacterales</taxon>
        <taxon>Lysobacteraceae</taxon>
        <taxon>Stenotrophomonas</taxon>
    </lineage>
</organism>
<reference evidence="1 2" key="1">
    <citation type="submission" date="2015-05" db="EMBL/GenBank/DDBJ databases">
        <title>Genome sequencing and analysis of members of genus Stenotrophomonas.</title>
        <authorList>
            <person name="Patil P.P."/>
            <person name="Midha S."/>
            <person name="Patil P.B."/>
        </authorList>
    </citation>
    <scope>NUCLEOTIDE SEQUENCE [LARGE SCALE GENOMIC DNA]</scope>
    <source>
        <strain evidence="1 2">DSM 18929</strain>
    </source>
</reference>
<dbReference type="Gene3D" id="2.30.30.720">
    <property type="entry name" value="Protein of unknown function (DUF3247)"/>
    <property type="match status" value="1"/>
</dbReference>
<keyword evidence="2" id="KW-1185">Reference proteome</keyword>
<evidence type="ECO:0000313" key="1">
    <source>
        <dbReference type="EMBL" id="KRG66379.1"/>
    </source>
</evidence>
<dbReference type="Proteomes" id="UP000050864">
    <property type="component" value="Unassembled WGS sequence"/>
</dbReference>